<dbReference type="Gene3D" id="1.10.10.10">
    <property type="entry name" value="Winged helix-like DNA-binding domain superfamily/Winged helix DNA-binding domain"/>
    <property type="match status" value="1"/>
</dbReference>
<dbReference type="AlphaFoldDB" id="A0A923M824"/>
<sequence length="249" mass="27572">MPHGKPVARYHVIEMTLASRIRDGHYGAEGLPGERVLAAEFGAARVTIRSALKRLEDQGLVIRSERRGTLAATAAGKPRRLLREHVDSFLDRGRRDKRKVLFYRHVDATPVVADALAVAPGTKVLRVVRLRSDAAGTLTYTEAFVAPAIAHALSRAALERKAFVQLLEDHGFAIRVAEQVVSSERVPYEVAQALGIALDAPVLKLARVIRGDAGAPLQYMLGWYRADRFEVRMNMSRADDATKVWIAYR</sequence>
<gene>
    <name evidence="5" type="ORF">H8R02_08805</name>
</gene>
<evidence type="ECO:0000313" key="5">
    <source>
        <dbReference type="EMBL" id="MBC5764546.1"/>
    </source>
</evidence>
<feature type="domain" description="HTH gntR-type" evidence="4">
    <location>
        <begin position="7"/>
        <end position="74"/>
    </location>
</feature>
<dbReference type="PANTHER" id="PTHR44846">
    <property type="entry name" value="MANNOSYL-D-GLYCERATE TRANSPORT/METABOLISM SYSTEM REPRESSOR MNGR-RELATED"/>
    <property type="match status" value="1"/>
</dbReference>
<dbReference type="PRINTS" id="PR00035">
    <property type="entry name" value="HTHGNTR"/>
</dbReference>
<protein>
    <submittedName>
        <fullName evidence="5">GntR family transcriptional regulator</fullName>
    </submittedName>
</protein>
<dbReference type="CDD" id="cd07377">
    <property type="entry name" value="WHTH_GntR"/>
    <property type="match status" value="1"/>
</dbReference>
<keyword evidence="1" id="KW-0805">Transcription regulation</keyword>
<keyword evidence="2" id="KW-0238">DNA-binding</keyword>
<evidence type="ECO:0000313" key="6">
    <source>
        <dbReference type="Proteomes" id="UP000596827"/>
    </source>
</evidence>
<dbReference type="InterPro" id="IPR000524">
    <property type="entry name" value="Tscrpt_reg_HTH_GntR"/>
</dbReference>
<name>A0A923M824_9BURK</name>
<dbReference type="Proteomes" id="UP000596827">
    <property type="component" value="Unassembled WGS sequence"/>
</dbReference>
<accession>A0A923M824</accession>
<organism evidence="5 6">
    <name type="scientific">Ramlibacter albus</name>
    <dbReference type="NCBI Taxonomy" id="2079448"/>
    <lineage>
        <taxon>Bacteria</taxon>
        <taxon>Pseudomonadati</taxon>
        <taxon>Pseudomonadota</taxon>
        <taxon>Betaproteobacteria</taxon>
        <taxon>Burkholderiales</taxon>
        <taxon>Comamonadaceae</taxon>
        <taxon>Ramlibacter</taxon>
    </lineage>
</organism>
<dbReference type="InterPro" id="IPR050679">
    <property type="entry name" value="Bact_HTH_transcr_reg"/>
</dbReference>
<evidence type="ECO:0000256" key="1">
    <source>
        <dbReference type="ARBA" id="ARBA00023015"/>
    </source>
</evidence>
<keyword evidence="3" id="KW-0804">Transcription</keyword>
<dbReference type="PANTHER" id="PTHR44846:SF1">
    <property type="entry name" value="MANNOSYL-D-GLYCERATE TRANSPORT_METABOLISM SYSTEM REPRESSOR MNGR-RELATED"/>
    <property type="match status" value="1"/>
</dbReference>
<dbReference type="Pfam" id="PF07702">
    <property type="entry name" value="UTRA"/>
    <property type="match status" value="1"/>
</dbReference>
<dbReference type="SMART" id="SM00345">
    <property type="entry name" value="HTH_GNTR"/>
    <property type="match status" value="1"/>
</dbReference>
<dbReference type="Gene3D" id="3.40.1410.10">
    <property type="entry name" value="Chorismate lyase-like"/>
    <property type="match status" value="1"/>
</dbReference>
<dbReference type="GO" id="GO:0003677">
    <property type="term" value="F:DNA binding"/>
    <property type="evidence" value="ECO:0007669"/>
    <property type="project" value="UniProtKB-KW"/>
</dbReference>
<dbReference type="EMBL" id="JACORU010000002">
    <property type="protein sequence ID" value="MBC5764546.1"/>
    <property type="molecule type" value="Genomic_DNA"/>
</dbReference>
<reference evidence="5" key="1">
    <citation type="submission" date="2020-08" db="EMBL/GenBank/DDBJ databases">
        <title>Ramlibacter sp. GTP1 16S ribosomal RNA gene genome sequencing and assembly.</title>
        <authorList>
            <person name="Kang M."/>
        </authorList>
    </citation>
    <scope>NUCLEOTIDE SEQUENCE</scope>
    <source>
        <strain evidence="5">GTP1</strain>
    </source>
</reference>
<dbReference type="SMART" id="SM00866">
    <property type="entry name" value="UTRA"/>
    <property type="match status" value="1"/>
</dbReference>
<dbReference type="GO" id="GO:0003700">
    <property type="term" value="F:DNA-binding transcription factor activity"/>
    <property type="evidence" value="ECO:0007669"/>
    <property type="project" value="InterPro"/>
</dbReference>
<dbReference type="InterPro" id="IPR036390">
    <property type="entry name" value="WH_DNA-bd_sf"/>
</dbReference>
<dbReference type="RefSeq" id="WP_187081010.1">
    <property type="nucleotide sequence ID" value="NZ_JACORU010000002.1"/>
</dbReference>
<evidence type="ECO:0000256" key="2">
    <source>
        <dbReference type="ARBA" id="ARBA00023125"/>
    </source>
</evidence>
<dbReference type="PROSITE" id="PS50949">
    <property type="entry name" value="HTH_GNTR"/>
    <property type="match status" value="1"/>
</dbReference>
<dbReference type="InterPro" id="IPR011663">
    <property type="entry name" value="UTRA"/>
</dbReference>
<dbReference type="GO" id="GO:0045892">
    <property type="term" value="P:negative regulation of DNA-templated transcription"/>
    <property type="evidence" value="ECO:0007669"/>
    <property type="project" value="TreeGrafter"/>
</dbReference>
<dbReference type="SUPFAM" id="SSF64288">
    <property type="entry name" value="Chorismate lyase-like"/>
    <property type="match status" value="1"/>
</dbReference>
<keyword evidence="6" id="KW-1185">Reference proteome</keyword>
<dbReference type="SUPFAM" id="SSF46785">
    <property type="entry name" value="Winged helix' DNA-binding domain"/>
    <property type="match status" value="1"/>
</dbReference>
<comment type="caution">
    <text evidence="5">The sequence shown here is derived from an EMBL/GenBank/DDBJ whole genome shotgun (WGS) entry which is preliminary data.</text>
</comment>
<dbReference type="InterPro" id="IPR028978">
    <property type="entry name" value="Chorismate_lyase_/UTRA_dom_sf"/>
</dbReference>
<proteinExistence type="predicted"/>
<evidence type="ECO:0000256" key="3">
    <source>
        <dbReference type="ARBA" id="ARBA00023163"/>
    </source>
</evidence>
<dbReference type="Pfam" id="PF00392">
    <property type="entry name" value="GntR"/>
    <property type="match status" value="1"/>
</dbReference>
<dbReference type="InterPro" id="IPR036388">
    <property type="entry name" value="WH-like_DNA-bd_sf"/>
</dbReference>
<evidence type="ECO:0000259" key="4">
    <source>
        <dbReference type="PROSITE" id="PS50949"/>
    </source>
</evidence>